<dbReference type="Pfam" id="PF24883">
    <property type="entry name" value="NPHP3_N"/>
    <property type="match status" value="1"/>
</dbReference>
<feature type="domain" description="Nephrocystin 3-like N-terminal" evidence="2">
    <location>
        <begin position="99"/>
        <end position="255"/>
    </location>
</feature>
<keyword evidence="1" id="KW-0677">Repeat</keyword>
<protein>
    <recommendedName>
        <fullName evidence="2">Nephrocystin 3-like N-terminal domain-containing protein</fullName>
    </recommendedName>
</protein>
<dbReference type="STRING" id="93625.A0A409XTG1"/>
<dbReference type="Gene3D" id="3.40.50.300">
    <property type="entry name" value="P-loop containing nucleotide triphosphate hydrolases"/>
    <property type="match status" value="1"/>
</dbReference>
<keyword evidence="4" id="KW-1185">Reference proteome</keyword>
<dbReference type="InterPro" id="IPR027417">
    <property type="entry name" value="P-loop_NTPase"/>
</dbReference>
<evidence type="ECO:0000313" key="3">
    <source>
        <dbReference type="EMBL" id="PPQ94103.1"/>
    </source>
</evidence>
<evidence type="ECO:0000313" key="4">
    <source>
        <dbReference type="Proteomes" id="UP000283269"/>
    </source>
</evidence>
<dbReference type="PANTHER" id="PTHR10039">
    <property type="entry name" value="AMELOGENIN"/>
    <property type="match status" value="1"/>
</dbReference>
<sequence length="837" mass="94184">MFRTANNVFINGGAFTVHNQHNQGTPFTVRSMSNSWLRLKLLTSQFAFLQAIDRLMEAASLGALHNSGERFDPPKCHPNTRTAVLQKLMDWFIGEFGWDNFVLWLYGPAGAGKSAIAQTFAELCAKKNCLLASFFFSRSDLRRNNEKAFVATLAYQLWLRIPESRPIIEAVINDNPAIFQLNFDTQFCTLFLNPLLQLSRDGRFISGIPFPNLIIIDGLDECNGADVQNTISNTISNALQHHPSALPFRILIASRPEYHLTTSFSVAPLHSLTFRLALDDTYQPDEDIRLYLTDSFRDIRNAHIMRAHLPDSWPSGEDVTKLVAKSSGQFIYATMVIRYVSSPQCNPLDRLKVIQGLLPVNDDRPYAQLDALYVNILSGVKDVEAVLRILGVAFVLTKINYRSIGRLGVNKLEEFMQLTPGTVQLLLIDLLSVVDASDNNKPIKFLHASFSDFLLDPTRSRQFFIDPSKRHGDAAYFCISAIESLNMTTSLPKLAYRSLLSHLHLAGPLHDNATLREKVFKVPYVQHWPTFALALRDDVSSLNYLGEDPGMFLEFLQTSEFRQTEELYLHHRGILDQKLREDLALIPMSPCLAFWTALSAGGILESNGVVSLETFCALSDSLADDLTASVPGFLFSALFDQIEVGSEQRRPAWYHLYRITGTPYLRMVREFLNDASRAGPYAVDESTYTQATVFAVEFAVMAWDETKSTSGEHWGLIWDAFAFMLSKAGYSAELVNLLSQQNLTFNLVRPGTNVCHRVQTLFGAVRNYLLKFNGSSPSPFKIIINWTECPSDYVGNRFAAHDLDDNSRIRRIIYVDESIRSSVEDMQGLAGKKRTAL</sequence>
<comment type="caution">
    <text evidence="3">The sequence shown here is derived from an EMBL/GenBank/DDBJ whole genome shotgun (WGS) entry which is preliminary data.</text>
</comment>
<dbReference type="OrthoDB" id="3018344at2759"/>
<organism evidence="3 4">
    <name type="scientific">Psilocybe cyanescens</name>
    <dbReference type="NCBI Taxonomy" id="93625"/>
    <lineage>
        <taxon>Eukaryota</taxon>
        <taxon>Fungi</taxon>
        <taxon>Dikarya</taxon>
        <taxon>Basidiomycota</taxon>
        <taxon>Agaricomycotina</taxon>
        <taxon>Agaricomycetes</taxon>
        <taxon>Agaricomycetidae</taxon>
        <taxon>Agaricales</taxon>
        <taxon>Agaricineae</taxon>
        <taxon>Strophariaceae</taxon>
        <taxon>Psilocybe</taxon>
    </lineage>
</organism>
<proteinExistence type="predicted"/>
<dbReference type="PANTHER" id="PTHR10039:SF17">
    <property type="entry name" value="FUNGAL STAND N-TERMINAL GOODBYE DOMAIN-CONTAINING PROTEIN-RELATED"/>
    <property type="match status" value="1"/>
</dbReference>
<name>A0A409XTG1_PSICY</name>
<evidence type="ECO:0000256" key="1">
    <source>
        <dbReference type="ARBA" id="ARBA00022737"/>
    </source>
</evidence>
<gene>
    <name evidence="3" type="ORF">CVT25_009254</name>
</gene>
<reference evidence="3 4" key="1">
    <citation type="journal article" date="2018" name="Evol. Lett.">
        <title>Horizontal gene cluster transfer increased hallucinogenic mushroom diversity.</title>
        <authorList>
            <person name="Reynolds H.T."/>
            <person name="Vijayakumar V."/>
            <person name="Gluck-Thaler E."/>
            <person name="Korotkin H.B."/>
            <person name="Matheny P.B."/>
            <person name="Slot J.C."/>
        </authorList>
    </citation>
    <scope>NUCLEOTIDE SEQUENCE [LARGE SCALE GENOMIC DNA]</scope>
    <source>
        <strain evidence="3 4">2631</strain>
    </source>
</reference>
<dbReference type="SUPFAM" id="SSF52540">
    <property type="entry name" value="P-loop containing nucleoside triphosphate hydrolases"/>
    <property type="match status" value="1"/>
</dbReference>
<dbReference type="InParanoid" id="A0A409XTG1"/>
<dbReference type="Proteomes" id="UP000283269">
    <property type="component" value="Unassembled WGS sequence"/>
</dbReference>
<dbReference type="EMBL" id="NHYD01000466">
    <property type="protein sequence ID" value="PPQ94103.1"/>
    <property type="molecule type" value="Genomic_DNA"/>
</dbReference>
<evidence type="ECO:0000259" key="2">
    <source>
        <dbReference type="Pfam" id="PF24883"/>
    </source>
</evidence>
<dbReference type="AlphaFoldDB" id="A0A409XTG1"/>
<accession>A0A409XTG1</accession>
<dbReference type="InterPro" id="IPR056884">
    <property type="entry name" value="NPHP3-like_N"/>
</dbReference>